<dbReference type="Gene3D" id="3.30.450.20">
    <property type="entry name" value="PAS domain"/>
    <property type="match status" value="1"/>
</dbReference>
<dbReference type="NCBIfam" id="TIGR00573">
    <property type="entry name" value="dnaq"/>
    <property type="match status" value="1"/>
</dbReference>
<feature type="domain" description="Exonuclease" evidence="5">
    <location>
        <begin position="444"/>
        <end position="612"/>
    </location>
</feature>
<dbReference type="InterPro" id="IPR012337">
    <property type="entry name" value="RNaseH-like_sf"/>
</dbReference>
<organism evidence="6 7">
    <name type="scientific">Niveibacterium microcysteis</name>
    <dbReference type="NCBI Taxonomy" id="2811415"/>
    <lineage>
        <taxon>Bacteria</taxon>
        <taxon>Pseudomonadati</taxon>
        <taxon>Pseudomonadota</taxon>
        <taxon>Betaproteobacteria</taxon>
        <taxon>Rhodocyclales</taxon>
        <taxon>Rhodocyclaceae</taxon>
        <taxon>Niveibacterium</taxon>
    </lineage>
</organism>
<gene>
    <name evidence="6" type="ORF">JY500_07540</name>
</gene>
<dbReference type="InterPro" id="IPR036397">
    <property type="entry name" value="RNaseH_sf"/>
</dbReference>
<comment type="catalytic activity">
    <reaction evidence="2">
        <text>DNA(n) + a 2'-deoxyribonucleoside 5'-triphosphate = DNA(n+1) + diphosphate</text>
        <dbReference type="Rhea" id="RHEA:22508"/>
        <dbReference type="Rhea" id="RHEA-COMP:17339"/>
        <dbReference type="Rhea" id="RHEA-COMP:17340"/>
        <dbReference type="ChEBI" id="CHEBI:33019"/>
        <dbReference type="ChEBI" id="CHEBI:61560"/>
        <dbReference type="ChEBI" id="CHEBI:173112"/>
        <dbReference type="EC" id="2.7.7.7"/>
    </reaction>
</comment>
<dbReference type="Gene3D" id="3.30.420.10">
    <property type="entry name" value="Ribonuclease H-like superfamily/Ribonuclease H"/>
    <property type="match status" value="1"/>
</dbReference>
<dbReference type="SMART" id="SM00091">
    <property type="entry name" value="PAS"/>
    <property type="match status" value="1"/>
</dbReference>
<dbReference type="EMBL" id="CP071060">
    <property type="protein sequence ID" value="QSI79156.1"/>
    <property type="molecule type" value="Genomic_DNA"/>
</dbReference>
<dbReference type="Pfam" id="PF00929">
    <property type="entry name" value="RNase_T"/>
    <property type="match status" value="1"/>
</dbReference>
<dbReference type="SMART" id="SM00479">
    <property type="entry name" value="EXOIII"/>
    <property type="match status" value="1"/>
</dbReference>
<keyword evidence="7" id="KW-1185">Reference proteome</keyword>
<dbReference type="InterPro" id="IPR013520">
    <property type="entry name" value="Ribonucl_H"/>
</dbReference>
<dbReference type="EC" id="2.7.7.7" evidence="1"/>
<proteinExistence type="predicted"/>
<dbReference type="InterPro" id="IPR035965">
    <property type="entry name" value="PAS-like_dom_sf"/>
</dbReference>
<name>A0ABX7MDL2_9RHOO</name>
<dbReference type="PANTHER" id="PTHR30231:SF41">
    <property type="entry name" value="DNA POLYMERASE III SUBUNIT EPSILON"/>
    <property type="match status" value="1"/>
</dbReference>
<evidence type="ECO:0000256" key="1">
    <source>
        <dbReference type="ARBA" id="ARBA00012417"/>
    </source>
</evidence>
<dbReference type="InterPro" id="IPR006054">
    <property type="entry name" value="DnaQ"/>
</dbReference>
<dbReference type="CDD" id="cd06127">
    <property type="entry name" value="DEDDh"/>
    <property type="match status" value="1"/>
</dbReference>
<feature type="domain" description="PAS" evidence="4">
    <location>
        <begin position="62"/>
        <end position="131"/>
    </location>
</feature>
<feature type="coiled-coil region" evidence="3">
    <location>
        <begin position="43"/>
        <end position="70"/>
    </location>
</feature>
<dbReference type="SUPFAM" id="SSF53098">
    <property type="entry name" value="Ribonuclease H-like"/>
    <property type="match status" value="1"/>
</dbReference>
<dbReference type="SUPFAM" id="SSF55785">
    <property type="entry name" value="PYP-like sensor domain (PAS domain)"/>
    <property type="match status" value="1"/>
</dbReference>
<evidence type="ECO:0000259" key="4">
    <source>
        <dbReference type="SMART" id="SM00091"/>
    </source>
</evidence>
<dbReference type="InterPro" id="IPR000014">
    <property type="entry name" value="PAS"/>
</dbReference>
<evidence type="ECO:0000256" key="3">
    <source>
        <dbReference type="SAM" id="Coils"/>
    </source>
</evidence>
<evidence type="ECO:0000313" key="7">
    <source>
        <dbReference type="Proteomes" id="UP000663570"/>
    </source>
</evidence>
<dbReference type="Proteomes" id="UP000663570">
    <property type="component" value="Chromosome"/>
</dbReference>
<evidence type="ECO:0000256" key="2">
    <source>
        <dbReference type="ARBA" id="ARBA00049244"/>
    </source>
</evidence>
<evidence type="ECO:0000313" key="6">
    <source>
        <dbReference type="EMBL" id="QSI79156.1"/>
    </source>
</evidence>
<dbReference type="InterPro" id="IPR013656">
    <property type="entry name" value="PAS_4"/>
</dbReference>
<accession>A0ABX7MDL2</accession>
<dbReference type="PANTHER" id="PTHR30231">
    <property type="entry name" value="DNA POLYMERASE III SUBUNIT EPSILON"/>
    <property type="match status" value="1"/>
</dbReference>
<reference evidence="6 7" key="1">
    <citation type="submission" date="2021-02" db="EMBL/GenBank/DDBJ databases">
        <title>Niveibacterium changnyeongensis HC41.</title>
        <authorList>
            <person name="Kang M."/>
        </authorList>
    </citation>
    <scope>NUCLEOTIDE SEQUENCE [LARGE SCALE GENOMIC DNA]</scope>
    <source>
        <strain evidence="6 7">HC41</strain>
    </source>
</reference>
<dbReference type="Pfam" id="PF08448">
    <property type="entry name" value="PAS_4"/>
    <property type="match status" value="1"/>
</dbReference>
<keyword evidence="3" id="KW-0175">Coiled coil</keyword>
<sequence>MADDVELVLGGQHGRAIEPSGAPELVELAGRVNRLIIAFEAARRDAELRAEQARATVERERNQLAALVTEMPQGVLACNREGRILLYNGHARDLFGGIGDGGLIGLGRPIESVFDRRLLAHTRDRLWRQMARVNGRVVVSFVTATAAGRLIRARVSPVLDADTERPVMERLNGYLILTEDITRESEQAARRDRLVELLTQSQRGGLASIRAAAENLIEFDDLDASQQRRFLQVIRDEAVRLGERVSDTAREFSDVLRGNTALEAMHGVDLVGAAQRRIEARTGMLTKLDDVDAEIWLRVDSFAIVQVLTVLAQRVYESIEPREVRLALRGDASMAQVELSWGGTALSSESAAGWEMEPMLLAGETSPRSIREVLRRHEGELAYGRERASARSWFRVLLPRAGAGDEVQSGPESDGARPEFYDFDLFAWGERGRALEDRPLAELAYTVFDTETTGLDPSAGDEIIQIGAIRIVNGRLLRGERFEQLVDPRREIDPASEAIHGISRERLRGEPDILTVLPRFHAFAHETVLVGHNAAFDMRFLQLKEAATGLRFDQPVLDTLLLSAVLHPNQETHKLDAIAERFGVPLLDRHDAAGDALVTGQLFLRMIPLLAERGIVTLGEAREASEKTFYARIRY</sequence>
<evidence type="ECO:0000259" key="5">
    <source>
        <dbReference type="SMART" id="SM00479"/>
    </source>
</evidence>
<protein>
    <recommendedName>
        <fullName evidence="1">DNA-directed DNA polymerase</fullName>
        <ecNumber evidence="1">2.7.7.7</ecNumber>
    </recommendedName>
</protein>